<dbReference type="PROSITE" id="PS50878">
    <property type="entry name" value="RT_POL"/>
    <property type="match status" value="1"/>
</dbReference>
<keyword evidence="2" id="KW-0808">Transferase</keyword>
<dbReference type="InterPro" id="IPR005135">
    <property type="entry name" value="Endo/exonuclease/phosphatase"/>
</dbReference>
<dbReference type="Pfam" id="PF00078">
    <property type="entry name" value="RVT_1"/>
    <property type="match status" value="1"/>
</dbReference>
<proteinExistence type="predicted"/>
<dbReference type="SUPFAM" id="SSF56672">
    <property type="entry name" value="DNA/RNA polymerases"/>
    <property type="match status" value="1"/>
</dbReference>
<sequence>MDVEPNPGPSAVPTTTSIRSSEFSFTDLHLNTATRHYSRDKILSLRPFAYSPKCLSSEVMDLLQNLKILKYRGKRAGSYPQNSSTCRNITNHLLSTIPTIITYGRDKSATKSRNISIGNLIHLRPPPERSLHCPKVKLGIWNARSIKNKTARLCEIIFTNNLDLLAVVESWSTKDAFYSPVADVLASLKHFSALEIPRQHKKGGGVLLLYRKSFEVSLISNASFESYEHLDLSINYGKSNTRLLIVYRPPPSKDNGFTSSMFFDEFSKHLELLALDANRPLAIVGDFNYHMDDSFDQAAKRFADLIDSVNFRQHVNSPTHRNGHTLDLIITRATENLVQDVNVHPEFYSDHRVITCSLNHPKPPRSDVTPFTPVGVFYLPVCWFQRLKFARAQPCGHYATRFTFAAVKHSRRGTTSLHLPGKDIYFDLTIHMDVEPNPGPSAVPTTTSIRSSEFSFTDLHLNTATRHYSRDKILSLRPFAYSPKCLSSEVMDLLQNLKILKYRGKRAGSYPQNSSTCRNITNHLLSTIPTIITYGRDKSATKSRNISIGNLIHLRPPPERSLHCPKVKLGIWNARSIKNKTARLCEIIFTNNLDLLAVVESWSTKDAFYSPVADVLASLKHFSALEIPRQHKKGGGVLLLYRKSFEVSLISNASFESYEHLDLSINYGKSNTRLLIVYRPPPSKDNGFTSSMFFDEFSKHLELLALDANRPLAIVGDFNYHMDDSFDQAAKRFADIIDSVNFRQHVNSPTHRNGHTLDLIITRATENLVQDVNVHPEFYSDHRVITCSLNHPKPPRSDVTVTQRSILDREKFSCDIIDSFSHGSGCRDDVNALVSIYNNTLLEIYDKHAPLKMMTVKHRRFAKWYNDQLRHEKREKRRLERRYRKSGLTVDMENFHEQSQKYNNLLEKTKTDYYRIKIQNSDQNQLFRLINNMFKLKSSALPSHQSSQQLAEDFNDFFINKISDIRAGLNNTEAASVEDRELSCCFTDFEIPSHAYIVEVLGSLTPKTCDLDPIPTSVLKQHVLELAPIIARIVCASLASGEFPSSLKTSIVRPKLKKPDLDSEIYQNYRPLANISFISKVIEKSVAIQTYSYLNNNALFPSLQSAYRLHHSTETALLRVTNDILKALDSRNDVILILLDLSAAFDTLDHDILLSRLHLYFGFKGTALNWFTSYLRGRTQRVNIAGSSSSPRNLHYGVPQGSILGPLLFTLYIAPLQDVIATFNLQCMFYADDTQLYIAVKPSTPELAIESLSTCIKAVFDWNTCNKLQTNRGKTEVLRLTSRFVKNPSLGPQFMVAGVPVNITSKTRNLGVIMDANFTLSSHINDLCKKAFFFINSIGRIRKYLPPDPLKRLVNALVISHLDYCNSLLYGLPSYELSKLQRVQNTAARLIVGARRSDHMTPILRDLHWLPIPARLEFKILLLTYKCLHNQGPSYLRELLKFPNPSRILRSSMQSLLLKSYRPNTLYYGERTFAFAAPKLWNSIPEHIKSASSLPTFKTALKTYLFRRHFRDE</sequence>
<dbReference type="GO" id="GO:0003964">
    <property type="term" value="F:RNA-directed DNA polymerase activity"/>
    <property type="evidence" value="ECO:0007669"/>
    <property type="project" value="UniProtKB-KW"/>
</dbReference>
<feature type="domain" description="Reverse transcriptase" evidence="1">
    <location>
        <begin position="1036"/>
        <end position="1301"/>
    </location>
</feature>
<dbReference type="EMBL" id="LSMT01000030">
    <property type="protein sequence ID" value="PFX31906.1"/>
    <property type="molecule type" value="Genomic_DNA"/>
</dbReference>
<dbReference type="InterPro" id="IPR043502">
    <property type="entry name" value="DNA/RNA_pol_sf"/>
</dbReference>
<dbReference type="OrthoDB" id="10047558at2759"/>
<evidence type="ECO:0000313" key="2">
    <source>
        <dbReference type="EMBL" id="PFX31906.1"/>
    </source>
</evidence>
<dbReference type="Proteomes" id="UP000225706">
    <property type="component" value="Unassembled WGS sequence"/>
</dbReference>
<dbReference type="InterPro" id="IPR036691">
    <property type="entry name" value="Endo/exonu/phosph_ase_sf"/>
</dbReference>
<dbReference type="PANTHER" id="PTHR46670:SF3">
    <property type="entry name" value="ENDONUCLEASE_EXONUCLEASE_PHOSPHATASE DOMAIN-CONTAINING PROTEIN"/>
    <property type="match status" value="1"/>
</dbReference>
<gene>
    <name evidence="2" type="ORF">AWC38_SpisGene3266</name>
</gene>
<evidence type="ECO:0000259" key="1">
    <source>
        <dbReference type="PROSITE" id="PS50878"/>
    </source>
</evidence>
<dbReference type="Gene3D" id="3.60.10.10">
    <property type="entry name" value="Endonuclease/exonuclease/phosphatase"/>
    <property type="match status" value="2"/>
</dbReference>
<accession>A0A2B4SRB7</accession>
<dbReference type="InterPro" id="IPR000477">
    <property type="entry name" value="RT_dom"/>
</dbReference>
<keyword evidence="3" id="KW-1185">Reference proteome</keyword>
<protein>
    <submittedName>
        <fullName evidence="2">Putative RNA-directed DNA polymerase from transposon X-element</fullName>
    </submittedName>
</protein>
<reference evidence="3" key="1">
    <citation type="journal article" date="2017" name="bioRxiv">
        <title>Comparative analysis of the genomes of Stylophora pistillata and Acropora digitifera provides evidence for extensive differences between species of corals.</title>
        <authorList>
            <person name="Voolstra C.R."/>
            <person name="Li Y."/>
            <person name="Liew Y.J."/>
            <person name="Baumgarten S."/>
            <person name="Zoccola D."/>
            <person name="Flot J.-F."/>
            <person name="Tambutte S."/>
            <person name="Allemand D."/>
            <person name="Aranda M."/>
        </authorList>
    </citation>
    <scope>NUCLEOTIDE SEQUENCE [LARGE SCALE GENOMIC DNA]</scope>
</reference>
<keyword evidence="2" id="KW-0695">RNA-directed DNA polymerase</keyword>
<dbReference type="CDD" id="cd01650">
    <property type="entry name" value="RT_nLTR_like"/>
    <property type="match status" value="1"/>
</dbReference>
<comment type="caution">
    <text evidence="2">The sequence shown here is derived from an EMBL/GenBank/DDBJ whole genome shotgun (WGS) entry which is preliminary data.</text>
</comment>
<dbReference type="Pfam" id="PF03372">
    <property type="entry name" value="Exo_endo_phos"/>
    <property type="match status" value="2"/>
</dbReference>
<dbReference type="SUPFAM" id="SSF56219">
    <property type="entry name" value="DNase I-like"/>
    <property type="match status" value="2"/>
</dbReference>
<name>A0A2B4SRB7_STYPI</name>
<evidence type="ECO:0000313" key="3">
    <source>
        <dbReference type="Proteomes" id="UP000225706"/>
    </source>
</evidence>
<organism evidence="2 3">
    <name type="scientific">Stylophora pistillata</name>
    <name type="common">Smooth cauliflower coral</name>
    <dbReference type="NCBI Taxonomy" id="50429"/>
    <lineage>
        <taxon>Eukaryota</taxon>
        <taxon>Metazoa</taxon>
        <taxon>Cnidaria</taxon>
        <taxon>Anthozoa</taxon>
        <taxon>Hexacorallia</taxon>
        <taxon>Scleractinia</taxon>
        <taxon>Astrocoeniina</taxon>
        <taxon>Pocilloporidae</taxon>
        <taxon>Stylophora</taxon>
    </lineage>
</organism>
<dbReference type="PANTHER" id="PTHR46670">
    <property type="entry name" value="ENDO/EXONUCLEASE/PHOSPHATASE DOMAIN-CONTAINING PROTEIN"/>
    <property type="match status" value="1"/>
</dbReference>
<keyword evidence="2" id="KW-0548">Nucleotidyltransferase</keyword>